<keyword evidence="1" id="KW-0175">Coiled coil</keyword>
<proteinExistence type="predicted"/>
<reference evidence="3 4" key="1">
    <citation type="journal article" date="2019" name="Nat. Ecol. Evol.">
        <title>Megaphylogeny resolves global patterns of mushroom evolution.</title>
        <authorList>
            <person name="Varga T."/>
            <person name="Krizsan K."/>
            <person name="Foldi C."/>
            <person name="Dima B."/>
            <person name="Sanchez-Garcia M."/>
            <person name="Sanchez-Ramirez S."/>
            <person name="Szollosi G.J."/>
            <person name="Szarkandi J.G."/>
            <person name="Papp V."/>
            <person name="Albert L."/>
            <person name="Andreopoulos W."/>
            <person name="Angelini C."/>
            <person name="Antonin V."/>
            <person name="Barry K.W."/>
            <person name="Bougher N.L."/>
            <person name="Buchanan P."/>
            <person name="Buyck B."/>
            <person name="Bense V."/>
            <person name="Catcheside P."/>
            <person name="Chovatia M."/>
            <person name="Cooper J."/>
            <person name="Damon W."/>
            <person name="Desjardin D."/>
            <person name="Finy P."/>
            <person name="Geml J."/>
            <person name="Haridas S."/>
            <person name="Hughes K."/>
            <person name="Justo A."/>
            <person name="Karasinski D."/>
            <person name="Kautmanova I."/>
            <person name="Kiss B."/>
            <person name="Kocsube S."/>
            <person name="Kotiranta H."/>
            <person name="LaButti K.M."/>
            <person name="Lechner B.E."/>
            <person name="Liimatainen K."/>
            <person name="Lipzen A."/>
            <person name="Lukacs Z."/>
            <person name="Mihaltcheva S."/>
            <person name="Morgado L.N."/>
            <person name="Niskanen T."/>
            <person name="Noordeloos M.E."/>
            <person name="Ohm R.A."/>
            <person name="Ortiz-Santana B."/>
            <person name="Ovrebo C."/>
            <person name="Racz N."/>
            <person name="Riley R."/>
            <person name="Savchenko A."/>
            <person name="Shiryaev A."/>
            <person name="Soop K."/>
            <person name="Spirin V."/>
            <person name="Szebenyi C."/>
            <person name="Tomsovsky M."/>
            <person name="Tulloss R.E."/>
            <person name="Uehling J."/>
            <person name="Grigoriev I.V."/>
            <person name="Vagvolgyi C."/>
            <person name="Papp T."/>
            <person name="Martin F.M."/>
            <person name="Miettinen O."/>
            <person name="Hibbett D.S."/>
            <person name="Nagy L.G."/>
        </authorList>
    </citation>
    <scope>NUCLEOTIDE SEQUENCE [LARGE SCALE GENOMIC DNA]</scope>
    <source>
        <strain evidence="3 4">CBS 121175</strain>
    </source>
</reference>
<feature type="compositionally biased region" description="Low complexity" evidence="2">
    <location>
        <begin position="164"/>
        <end position="180"/>
    </location>
</feature>
<dbReference type="PANTHER" id="PTHR45615:SF80">
    <property type="entry name" value="GRIP DOMAIN-CONTAINING PROTEIN"/>
    <property type="match status" value="1"/>
</dbReference>
<name>A0A5C3KCA6_COPMA</name>
<dbReference type="Gene3D" id="1.10.287.1490">
    <property type="match status" value="1"/>
</dbReference>
<evidence type="ECO:0000256" key="2">
    <source>
        <dbReference type="SAM" id="MobiDB-lite"/>
    </source>
</evidence>
<feature type="region of interest" description="Disordered" evidence="2">
    <location>
        <begin position="381"/>
        <end position="402"/>
    </location>
</feature>
<accession>A0A5C3KCA6</accession>
<dbReference type="Proteomes" id="UP000307440">
    <property type="component" value="Unassembled WGS sequence"/>
</dbReference>
<protein>
    <submittedName>
        <fullName evidence="3">Uncharacterized protein</fullName>
    </submittedName>
</protein>
<feature type="region of interest" description="Disordered" evidence="2">
    <location>
        <begin position="247"/>
        <end position="287"/>
    </location>
</feature>
<keyword evidence="4" id="KW-1185">Reference proteome</keyword>
<sequence>MPPRKLKKTHKISYAERVLSALNSAHKNKRKHSIHMTSLRSQIKKTAESKDDSLGPQWSHWVTKAIHKLKEDGIVDTSDHNVFLTPLGRDSISAAKRSVRYVTDPEERVFKHVASALSKGHKRPLPLSSGDPISGLPRSRPHNPEHESISAAPASKRPRRGNNTTKSSTVATSLSTTATVPTPPKRRGRPPKRTIPPTSPADRDISPLTDVSELDAEEHARLRATISAQDNEISGLRRLVQELTSSRHAVSENATEAGVAAHHGDDDDDSLDRNENGTGDSNDDRDAIASNAPAQALGSHSASNRWASLPFNGTSQPIPNLPSVLSNFPLKKYNTLTNPHPGLFVKIRNATAASYPSNTGLARPRGIYRNNLVARTESGTIIPHLSKQPTPAPSEGGSGEPHTEAAEFDYAFVPDQEASVRLPEISPGARSGPQAHSDAQVQAGTAHAGAPNNPARQKDQEQAAEIAQLNAALSSEHDQLLAAKSEIARLTARANVASAQSLTAQAHSQRLEAENATLLQELQQLLQMHKELAAELRQSEGETETVAHETRHDLAHPQTQTQTRVSELEGGTSQSSTDAAIAISELRQSVQDARGRLRAVQGRCTSLEIRLRESGARLMGLEGELESVRMEKQGLDGIVGRATADLGQERERRSALEEELRAKEDERNLLWNKVTTCSSEVARMQDALVKAEDDRKFLVGELTGAREKIANMEHSLVVETTRLQTEQQQLKENVTELEGIVRDRSAELEGVKRILTEVEFEREQLRAQMVGVGTELLAARMDLEAEKRRAKNMEFDLANEVGMRHQVEQELDLVKAAKQSDEKTICGLKDSIDGTRRRLLEEFDQLSNQCVAAKSTPEGATIDLVSLA</sequence>
<dbReference type="AlphaFoldDB" id="A0A5C3KCA6"/>
<dbReference type="PANTHER" id="PTHR45615">
    <property type="entry name" value="MYOSIN HEAVY CHAIN, NON-MUSCLE"/>
    <property type="match status" value="1"/>
</dbReference>
<dbReference type="STRING" id="230819.A0A5C3KCA6"/>
<feature type="coiled-coil region" evidence="1">
    <location>
        <begin position="508"/>
        <end position="542"/>
    </location>
</feature>
<feature type="region of interest" description="Disordered" evidence="2">
    <location>
        <begin position="424"/>
        <end position="463"/>
    </location>
</feature>
<dbReference type="OrthoDB" id="3271002at2759"/>
<feature type="region of interest" description="Disordered" evidence="2">
    <location>
        <begin position="115"/>
        <end position="210"/>
    </location>
</feature>
<organism evidence="3 4">
    <name type="scientific">Coprinopsis marcescibilis</name>
    <name type="common">Agaric fungus</name>
    <name type="synonym">Psathyrella marcescibilis</name>
    <dbReference type="NCBI Taxonomy" id="230819"/>
    <lineage>
        <taxon>Eukaryota</taxon>
        <taxon>Fungi</taxon>
        <taxon>Dikarya</taxon>
        <taxon>Basidiomycota</taxon>
        <taxon>Agaricomycotina</taxon>
        <taxon>Agaricomycetes</taxon>
        <taxon>Agaricomycetidae</taxon>
        <taxon>Agaricales</taxon>
        <taxon>Agaricineae</taxon>
        <taxon>Psathyrellaceae</taxon>
        <taxon>Coprinopsis</taxon>
    </lineage>
</organism>
<feature type="compositionally biased region" description="Polar residues" evidence="2">
    <location>
        <begin position="557"/>
        <end position="574"/>
    </location>
</feature>
<evidence type="ECO:0000313" key="4">
    <source>
        <dbReference type="Proteomes" id="UP000307440"/>
    </source>
</evidence>
<feature type="coiled-coil region" evidence="1">
    <location>
        <begin position="639"/>
        <end position="666"/>
    </location>
</feature>
<evidence type="ECO:0000313" key="3">
    <source>
        <dbReference type="EMBL" id="TFK17387.1"/>
    </source>
</evidence>
<evidence type="ECO:0000256" key="1">
    <source>
        <dbReference type="SAM" id="Coils"/>
    </source>
</evidence>
<feature type="region of interest" description="Disordered" evidence="2">
    <location>
        <begin position="554"/>
        <end position="574"/>
    </location>
</feature>
<dbReference type="EMBL" id="ML210517">
    <property type="protein sequence ID" value="TFK17387.1"/>
    <property type="molecule type" value="Genomic_DNA"/>
</dbReference>
<gene>
    <name evidence="3" type="ORF">FA15DRAFT_661478</name>
</gene>